<dbReference type="InterPro" id="IPR002048">
    <property type="entry name" value="EF_hand_dom"/>
</dbReference>
<dbReference type="RefSeq" id="WP_248634201.1">
    <property type="nucleotide sequence ID" value="NZ_JALPTH010000012.1"/>
</dbReference>
<gene>
    <name evidence="2" type="ORF">M1O15_14390</name>
</gene>
<evidence type="ECO:0000313" key="2">
    <source>
        <dbReference type="EMBL" id="MCK8678561.1"/>
    </source>
</evidence>
<evidence type="ECO:0000313" key="3">
    <source>
        <dbReference type="Proteomes" id="UP001522868"/>
    </source>
</evidence>
<dbReference type="EMBL" id="JALPTH010000012">
    <property type="protein sequence ID" value="MCK8678561.1"/>
    <property type="molecule type" value="Genomic_DNA"/>
</dbReference>
<comment type="caution">
    <text evidence="2">The sequence shown here is derived from an EMBL/GenBank/DDBJ whole genome shotgun (WGS) entry which is preliminary data.</text>
</comment>
<reference evidence="2 3" key="1">
    <citation type="submission" date="2022-04" db="EMBL/GenBank/DDBJ databases">
        <title>Streptomyces sp. nov. LCR6-01 isolated from Lichen of Dirinaria sp.</title>
        <authorList>
            <person name="Kanchanasin P."/>
            <person name="Tanasupawat S."/>
            <person name="Phongsopitanun W."/>
        </authorList>
    </citation>
    <scope>NUCLEOTIDE SEQUENCE [LARGE SCALE GENOMIC DNA]</scope>
    <source>
        <strain evidence="2 3">LCR6-01</strain>
    </source>
</reference>
<dbReference type="Pfam" id="PF13202">
    <property type="entry name" value="EF-hand_5"/>
    <property type="match status" value="2"/>
</dbReference>
<feature type="domain" description="EF-hand" evidence="1">
    <location>
        <begin position="68"/>
        <end position="85"/>
    </location>
</feature>
<protein>
    <submittedName>
        <fullName evidence="2">EF-hand domain-containing protein</fullName>
    </submittedName>
</protein>
<accession>A0ABT0IB60</accession>
<dbReference type="InterPro" id="IPR011992">
    <property type="entry name" value="EF-hand-dom_pair"/>
</dbReference>
<dbReference type="PROSITE" id="PS00018">
    <property type="entry name" value="EF_HAND_1"/>
    <property type="match status" value="2"/>
</dbReference>
<dbReference type="SUPFAM" id="SSF47473">
    <property type="entry name" value="EF-hand"/>
    <property type="match status" value="1"/>
</dbReference>
<feature type="domain" description="EF-hand" evidence="1">
    <location>
        <begin position="15"/>
        <end position="32"/>
    </location>
</feature>
<proteinExistence type="predicted"/>
<dbReference type="Gene3D" id="1.10.238.10">
    <property type="entry name" value="EF-hand"/>
    <property type="match status" value="1"/>
</dbReference>
<evidence type="ECO:0000259" key="1">
    <source>
        <dbReference type="Pfam" id="PF13202"/>
    </source>
</evidence>
<dbReference type="Proteomes" id="UP001522868">
    <property type="component" value="Unassembled WGS sequence"/>
</dbReference>
<keyword evidence="3" id="KW-1185">Reference proteome</keyword>
<sequence>MAHEVHEAHRRAALVFSLFDANGNGVLEAEDFDLMSARVLAVAADSSETARQALADSLRRYWEVLSAALDANDDGVISPEEFRGFVLNPELFGATASDFADALAALGDPDDDGLIERSRFLALMTAIGFEEANTEALFGAFGPDSGDRIAVPTWADGIRDYYSPEKAGIPGDQLVPTPA</sequence>
<dbReference type="InterPro" id="IPR018247">
    <property type="entry name" value="EF_Hand_1_Ca_BS"/>
</dbReference>
<organism evidence="2 3">
    <name type="scientific">Streptomyces lichenis</name>
    <dbReference type="NCBI Taxonomy" id="2306967"/>
    <lineage>
        <taxon>Bacteria</taxon>
        <taxon>Bacillati</taxon>
        <taxon>Actinomycetota</taxon>
        <taxon>Actinomycetes</taxon>
        <taxon>Kitasatosporales</taxon>
        <taxon>Streptomycetaceae</taxon>
        <taxon>Streptomyces</taxon>
    </lineage>
</organism>
<name>A0ABT0IB60_9ACTN</name>